<accession>A0A9P6JK56</accession>
<protein>
    <submittedName>
        <fullName evidence="2">Uncharacterized protein</fullName>
    </submittedName>
</protein>
<keyword evidence="1" id="KW-0732">Signal</keyword>
<dbReference type="EMBL" id="MU157913">
    <property type="protein sequence ID" value="KAF9523638.1"/>
    <property type="molecule type" value="Genomic_DNA"/>
</dbReference>
<feature type="chain" id="PRO_5040105575" evidence="1">
    <location>
        <begin position="20"/>
        <end position="144"/>
    </location>
</feature>
<evidence type="ECO:0000256" key="1">
    <source>
        <dbReference type="SAM" id="SignalP"/>
    </source>
</evidence>
<gene>
    <name evidence="2" type="ORF">CPB83DRAFT_886790</name>
</gene>
<dbReference type="Proteomes" id="UP000807306">
    <property type="component" value="Unassembled WGS sequence"/>
</dbReference>
<evidence type="ECO:0000313" key="2">
    <source>
        <dbReference type="EMBL" id="KAF9523638.1"/>
    </source>
</evidence>
<dbReference type="AlphaFoldDB" id="A0A9P6JK56"/>
<organism evidence="2 3">
    <name type="scientific">Crepidotus variabilis</name>
    <dbReference type="NCBI Taxonomy" id="179855"/>
    <lineage>
        <taxon>Eukaryota</taxon>
        <taxon>Fungi</taxon>
        <taxon>Dikarya</taxon>
        <taxon>Basidiomycota</taxon>
        <taxon>Agaricomycotina</taxon>
        <taxon>Agaricomycetes</taxon>
        <taxon>Agaricomycetidae</taxon>
        <taxon>Agaricales</taxon>
        <taxon>Agaricineae</taxon>
        <taxon>Crepidotaceae</taxon>
        <taxon>Crepidotus</taxon>
    </lineage>
</organism>
<name>A0A9P6JK56_9AGAR</name>
<comment type="caution">
    <text evidence="2">The sequence shown here is derived from an EMBL/GenBank/DDBJ whole genome shotgun (WGS) entry which is preliminary data.</text>
</comment>
<keyword evidence="3" id="KW-1185">Reference proteome</keyword>
<dbReference type="OrthoDB" id="2863512at2759"/>
<sequence length="144" mass="15798">MRISALTSIVISLASIAIASPVDTNEKSSLTERGNGSEIVYLVTCNGQPHASKAVYYSNWQDSQTYGAHWPNSISGTNSGFTSATNLIAYSFQDTLLAVNVYTYDPGWYQVAGRADNSLGTNFICRMDNGRQLYADCFSNYYCQ</sequence>
<proteinExistence type="predicted"/>
<feature type="signal peptide" evidence="1">
    <location>
        <begin position="1"/>
        <end position="19"/>
    </location>
</feature>
<reference evidence="2" key="1">
    <citation type="submission" date="2020-11" db="EMBL/GenBank/DDBJ databases">
        <authorList>
            <consortium name="DOE Joint Genome Institute"/>
            <person name="Ahrendt S."/>
            <person name="Riley R."/>
            <person name="Andreopoulos W."/>
            <person name="Labutti K."/>
            <person name="Pangilinan J."/>
            <person name="Ruiz-Duenas F.J."/>
            <person name="Barrasa J.M."/>
            <person name="Sanchez-Garcia M."/>
            <person name="Camarero S."/>
            <person name="Miyauchi S."/>
            <person name="Serrano A."/>
            <person name="Linde D."/>
            <person name="Babiker R."/>
            <person name="Drula E."/>
            <person name="Ayuso-Fernandez I."/>
            <person name="Pacheco R."/>
            <person name="Padilla G."/>
            <person name="Ferreira P."/>
            <person name="Barriuso J."/>
            <person name="Kellner H."/>
            <person name="Castanera R."/>
            <person name="Alfaro M."/>
            <person name="Ramirez L."/>
            <person name="Pisabarro A.G."/>
            <person name="Kuo A."/>
            <person name="Tritt A."/>
            <person name="Lipzen A."/>
            <person name="He G."/>
            <person name="Yan M."/>
            <person name="Ng V."/>
            <person name="Cullen D."/>
            <person name="Martin F."/>
            <person name="Rosso M.-N."/>
            <person name="Henrissat B."/>
            <person name="Hibbett D."/>
            <person name="Martinez A.T."/>
            <person name="Grigoriev I.V."/>
        </authorList>
    </citation>
    <scope>NUCLEOTIDE SEQUENCE</scope>
    <source>
        <strain evidence="2">CBS 506.95</strain>
    </source>
</reference>
<evidence type="ECO:0000313" key="3">
    <source>
        <dbReference type="Proteomes" id="UP000807306"/>
    </source>
</evidence>